<dbReference type="PANTHER" id="PTHR11709:SF71">
    <property type="entry name" value="OXIDOREDUCTASE TPCJ"/>
    <property type="match status" value="1"/>
</dbReference>
<dbReference type="SUPFAM" id="SSF49503">
    <property type="entry name" value="Cupredoxins"/>
    <property type="match status" value="3"/>
</dbReference>
<dbReference type="InterPro" id="IPR011707">
    <property type="entry name" value="Cu-oxidase-like_N"/>
</dbReference>
<dbReference type="Pfam" id="PF00394">
    <property type="entry name" value="Cu-oxidase"/>
    <property type="match status" value="1"/>
</dbReference>
<evidence type="ECO:0000256" key="1">
    <source>
        <dbReference type="ARBA" id="ARBA00010609"/>
    </source>
</evidence>
<evidence type="ECO:0000259" key="7">
    <source>
        <dbReference type="Pfam" id="PF07731"/>
    </source>
</evidence>
<proteinExistence type="inferred from homology"/>
<evidence type="ECO:0000256" key="5">
    <source>
        <dbReference type="SAM" id="SignalP"/>
    </source>
</evidence>
<feature type="domain" description="Plastocyanin-like" evidence="7">
    <location>
        <begin position="430"/>
        <end position="566"/>
    </location>
</feature>
<dbReference type="GO" id="GO:0005507">
    <property type="term" value="F:copper ion binding"/>
    <property type="evidence" value="ECO:0007669"/>
    <property type="project" value="InterPro"/>
</dbReference>
<dbReference type="OrthoDB" id="2121828at2759"/>
<dbReference type="PROSITE" id="PS00079">
    <property type="entry name" value="MULTICOPPER_OXIDASE1"/>
    <property type="match status" value="1"/>
</dbReference>
<gene>
    <name evidence="9" type="ORF">K491DRAFT_772031</name>
</gene>
<evidence type="ECO:0000256" key="4">
    <source>
        <dbReference type="ARBA" id="ARBA00023008"/>
    </source>
</evidence>
<keyword evidence="5" id="KW-0732">Signal</keyword>
<accession>A0A6A6SPF4</accession>
<keyword evidence="4" id="KW-0186">Copper</keyword>
<feature type="domain" description="Plastocyanin-like" evidence="6">
    <location>
        <begin position="201"/>
        <end position="354"/>
    </location>
</feature>
<dbReference type="FunFam" id="2.60.40.420:FF:000021">
    <property type="entry name" value="Extracellular dihydrogeodin oxidase/laccase"/>
    <property type="match status" value="1"/>
</dbReference>
<dbReference type="InterPro" id="IPR002355">
    <property type="entry name" value="Cu_oxidase_Cu_BS"/>
</dbReference>
<evidence type="ECO:0000256" key="3">
    <source>
        <dbReference type="ARBA" id="ARBA00023002"/>
    </source>
</evidence>
<dbReference type="CDD" id="cd13901">
    <property type="entry name" value="CuRO_3_MaLCC_like"/>
    <property type="match status" value="1"/>
</dbReference>
<dbReference type="PROSITE" id="PS00080">
    <property type="entry name" value="MULTICOPPER_OXIDASE2"/>
    <property type="match status" value="1"/>
</dbReference>
<dbReference type="Pfam" id="PF07732">
    <property type="entry name" value="Cu-oxidase_3"/>
    <property type="match status" value="1"/>
</dbReference>
<dbReference type="Pfam" id="PF07731">
    <property type="entry name" value="Cu-oxidase_2"/>
    <property type="match status" value="1"/>
</dbReference>
<evidence type="ECO:0000313" key="10">
    <source>
        <dbReference type="Proteomes" id="UP000799324"/>
    </source>
</evidence>
<organism evidence="9 10">
    <name type="scientific">Lophiostoma macrostomum CBS 122681</name>
    <dbReference type="NCBI Taxonomy" id="1314788"/>
    <lineage>
        <taxon>Eukaryota</taxon>
        <taxon>Fungi</taxon>
        <taxon>Dikarya</taxon>
        <taxon>Ascomycota</taxon>
        <taxon>Pezizomycotina</taxon>
        <taxon>Dothideomycetes</taxon>
        <taxon>Pleosporomycetidae</taxon>
        <taxon>Pleosporales</taxon>
        <taxon>Lophiostomataceae</taxon>
        <taxon>Lophiostoma</taxon>
    </lineage>
</organism>
<feature type="signal peptide" evidence="5">
    <location>
        <begin position="1"/>
        <end position="21"/>
    </location>
</feature>
<comment type="similarity">
    <text evidence="1">Belongs to the multicopper oxidase family.</text>
</comment>
<keyword evidence="2" id="KW-0479">Metal-binding</keyword>
<dbReference type="CDD" id="cd13854">
    <property type="entry name" value="CuRO_1_MaLCC_like"/>
    <property type="match status" value="1"/>
</dbReference>
<reference evidence="9" key="1">
    <citation type="journal article" date="2020" name="Stud. Mycol.">
        <title>101 Dothideomycetes genomes: a test case for predicting lifestyles and emergence of pathogens.</title>
        <authorList>
            <person name="Haridas S."/>
            <person name="Albert R."/>
            <person name="Binder M."/>
            <person name="Bloem J."/>
            <person name="Labutti K."/>
            <person name="Salamov A."/>
            <person name="Andreopoulos B."/>
            <person name="Baker S."/>
            <person name="Barry K."/>
            <person name="Bills G."/>
            <person name="Bluhm B."/>
            <person name="Cannon C."/>
            <person name="Castanera R."/>
            <person name="Culley D."/>
            <person name="Daum C."/>
            <person name="Ezra D."/>
            <person name="Gonzalez J."/>
            <person name="Henrissat B."/>
            <person name="Kuo A."/>
            <person name="Liang C."/>
            <person name="Lipzen A."/>
            <person name="Lutzoni F."/>
            <person name="Magnuson J."/>
            <person name="Mondo S."/>
            <person name="Nolan M."/>
            <person name="Ohm R."/>
            <person name="Pangilinan J."/>
            <person name="Park H.-J."/>
            <person name="Ramirez L."/>
            <person name="Alfaro M."/>
            <person name="Sun H."/>
            <person name="Tritt A."/>
            <person name="Yoshinaga Y."/>
            <person name="Zwiers L.-H."/>
            <person name="Turgeon B."/>
            <person name="Goodwin S."/>
            <person name="Spatafora J."/>
            <person name="Crous P."/>
            <person name="Grigoriev I."/>
        </authorList>
    </citation>
    <scope>NUCLEOTIDE SEQUENCE</scope>
    <source>
        <strain evidence="9">CBS 122681</strain>
    </source>
</reference>
<dbReference type="Gene3D" id="2.60.40.420">
    <property type="entry name" value="Cupredoxins - blue copper proteins"/>
    <property type="match status" value="3"/>
</dbReference>
<dbReference type="InterPro" id="IPR001117">
    <property type="entry name" value="Cu-oxidase_2nd"/>
</dbReference>
<dbReference type="GO" id="GO:0016491">
    <property type="term" value="F:oxidoreductase activity"/>
    <property type="evidence" value="ECO:0007669"/>
    <property type="project" value="UniProtKB-KW"/>
</dbReference>
<dbReference type="CDD" id="cd13880">
    <property type="entry name" value="CuRO_2_MaLCC_like"/>
    <property type="match status" value="1"/>
</dbReference>
<dbReference type="InterPro" id="IPR045087">
    <property type="entry name" value="Cu-oxidase_fam"/>
</dbReference>
<dbReference type="InterPro" id="IPR033138">
    <property type="entry name" value="Cu_oxidase_CS"/>
</dbReference>
<dbReference type="EMBL" id="MU004536">
    <property type="protein sequence ID" value="KAF2648493.1"/>
    <property type="molecule type" value="Genomic_DNA"/>
</dbReference>
<evidence type="ECO:0000259" key="8">
    <source>
        <dbReference type="Pfam" id="PF07732"/>
    </source>
</evidence>
<dbReference type="Proteomes" id="UP000799324">
    <property type="component" value="Unassembled WGS sequence"/>
</dbReference>
<dbReference type="InterPro" id="IPR008972">
    <property type="entry name" value="Cupredoxin"/>
</dbReference>
<dbReference type="FunFam" id="2.60.40.420:FF:000045">
    <property type="entry name" value="Laccase 2"/>
    <property type="match status" value="1"/>
</dbReference>
<feature type="domain" description="Plastocyanin-like" evidence="8">
    <location>
        <begin position="79"/>
        <end position="191"/>
    </location>
</feature>
<dbReference type="InterPro" id="IPR011706">
    <property type="entry name" value="Cu-oxidase_C"/>
</dbReference>
<keyword evidence="3" id="KW-0560">Oxidoreductase</keyword>
<evidence type="ECO:0000256" key="2">
    <source>
        <dbReference type="ARBA" id="ARBA00022723"/>
    </source>
</evidence>
<feature type="chain" id="PRO_5025388889" evidence="5">
    <location>
        <begin position="22"/>
        <end position="608"/>
    </location>
</feature>
<evidence type="ECO:0000313" key="9">
    <source>
        <dbReference type="EMBL" id="KAF2648493.1"/>
    </source>
</evidence>
<keyword evidence="10" id="KW-1185">Reference proteome</keyword>
<dbReference type="AlphaFoldDB" id="A0A6A6SPF4"/>
<dbReference type="PANTHER" id="PTHR11709">
    <property type="entry name" value="MULTI-COPPER OXIDASE"/>
    <property type="match status" value="1"/>
</dbReference>
<evidence type="ECO:0000259" key="6">
    <source>
        <dbReference type="Pfam" id="PF00394"/>
    </source>
</evidence>
<name>A0A6A6SPF4_9PLEO</name>
<sequence>MVRSHFLLALGFGILPGHVHGWYDSRNHSHSWPNDGPYGPYSRGSWKDGFDILSDYTNNSVIPPGKVVEYELTLSQQIISPDGYEKLGMVVNGQYPGPKIEADWGDTLRITVHNNFTENYNGSAIHWHGIRQYHTNWLDGVPGVTQCPDKPGDTHVYEFRAMQYGTSWYHGHFSLSYSNGLYGPLVINGPSSANWDIDLGPWFINDWYHADVYSLDWVGQVTHRAAIPETTLLNGKGVFDCNPSNDTRCTGESGYHETIVQKSKKYRVAVINSATLLTYQFWIDGHNLTIIATDFVAIKPYTVDILNIGIGQRYEFIIETTADLTNSSNFWIHARYCGEVDLLPNKVGILRYNEQDTSDPPTLGDVYRDFGCADPDPNNLVPVVKQSVGQRINGIEPKYYLRLGETGWPDPAHPPLHKWIIKDVPLWLNWSDPTLKKLTLDEDPSFPPETVPVYLDYETDTWVYFVITANYSLDGILPARELTPSVHPIHLHGHDFNILAQGQGFFPPDTVPNLENPARRDVIDINIGGWAWIAFQINNPGAWLLHCHLAFHASDGLALQFIEQPSKIKGLFDAAGVSEGFSDTCAAWDDWYNTVSIPKNATQADSGI</sequence>
<protein>
    <submittedName>
        <fullName evidence="9">Multicopper oxidase</fullName>
    </submittedName>
</protein>